<evidence type="ECO:0000256" key="1">
    <source>
        <dbReference type="SAM" id="Phobius"/>
    </source>
</evidence>
<name>A0A9W6HCB8_9MICO</name>
<organism evidence="2 3">
    <name type="scientific">Leifsonia poae</name>
    <dbReference type="NCBI Taxonomy" id="110933"/>
    <lineage>
        <taxon>Bacteria</taxon>
        <taxon>Bacillati</taxon>
        <taxon>Actinomycetota</taxon>
        <taxon>Actinomycetes</taxon>
        <taxon>Micrococcales</taxon>
        <taxon>Microbacteriaceae</taxon>
        <taxon>Leifsonia</taxon>
    </lineage>
</organism>
<dbReference type="AlphaFoldDB" id="A0A9W6HCB8"/>
<evidence type="ECO:0000313" key="2">
    <source>
        <dbReference type="EMBL" id="GLJ77546.1"/>
    </source>
</evidence>
<protein>
    <submittedName>
        <fullName evidence="2">Uncharacterized protein</fullName>
    </submittedName>
</protein>
<keyword evidence="1" id="KW-1133">Transmembrane helix</keyword>
<feature type="transmembrane region" description="Helical" evidence="1">
    <location>
        <begin position="6"/>
        <end position="21"/>
    </location>
</feature>
<keyword evidence="1" id="KW-0472">Membrane</keyword>
<keyword evidence="3" id="KW-1185">Reference proteome</keyword>
<sequence>MELLFIALGGAILGLGARYLLPHRHTHGAVLVPAIGVIAASVLWVALTWAGLKWNGGWIWWITLVGTAVIVTVADLVIGRVRTSSDDRLLAQLTKGAVAR</sequence>
<dbReference type="Proteomes" id="UP001142372">
    <property type="component" value="Unassembled WGS sequence"/>
</dbReference>
<dbReference type="RefSeq" id="WP_271178181.1">
    <property type="nucleotide sequence ID" value="NZ_BAAAJO010000003.1"/>
</dbReference>
<gene>
    <name evidence="2" type="ORF">GCM10017584_31200</name>
</gene>
<evidence type="ECO:0000313" key="3">
    <source>
        <dbReference type="Proteomes" id="UP001142372"/>
    </source>
</evidence>
<proteinExistence type="predicted"/>
<feature type="transmembrane region" description="Helical" evidence="1">
    <location>
        <begin position="28"/>
        <end position="52"/>
    </location>
</feature>
<reference evidence="2" key="1">
    <citation type="journal article" date="2014" name="Int. J. Syst. Evol. Microbiol.">
        <title>Complete genome sequence of Corynebacterium casei LMG S-19264T (=DSM 44701T), isolated from a smear-ripened cheese.</title>
        <authorList>
            <consortium name="US DOE Joint Genome Institute (JGI-PGF)"/>
            <person name="Walter F."/>
            <person name="Albersmeier A."/>
            <person name="Kalinowski J."/>
            <person name="Ruckert C."/>
        </authorList>
    </citation>
    <scope>NUCLEOTIDE SEQUENCE</scope>
    <source>
        <strain evidence="2">VKM Ac-1401</strain>
    </source>
</reference>
<keyword evidence="1" id="KW-0812">Transmembrane</keyword>
<reference evidence="2" key="2">
    <citation type="submission" date="2023-01" db="EMBL/GenBank/DDBJ databases">
        <authorList>
            <person name="Sun Q."/>
            <person name="Evtushenko L."/>
        </authorList>
    </citation>
    <scope>NUCLEOTIDE SEQUENCE</scope>
    <source>
        <strain evidence="2">VKM Ac-1401</strain>
    </source>
</reference>
<accession>A0A9W6HCB8</accession>
<dbReference type="EMBL" id="BSEN01000015">
    <property type="protein sequence ID" value="GLJ77546.1"/>
    <property type="molecule type" value="Genomic_DNA"/>
</dbReference>
<feature type="transmembrane region" description="Helical" evidence="1">
    <location>
        <begin position="58"/>
        <end position="78"/>
    </location>
</feature>
<comment type="caution">
    <text evidence="2">The sequence shown here is derived from an EMBL/GenBank/DDBJ whole genome shotgun (WGS) entry which is preliminary data.</text>
</comment>